<dbReference type="GO" id="GO:0051596">
    <property type="term" value="P:methylglyoxal catabolic process"/>
    <property type="evidence" value="ECO:0007669"/>
    <property type="project" value="TreeGrafter"/>
</dbReference>
<feature type="binding site" evidence="6">
    <location>
        <position position="99"/>
    </location>
    <ligand>
        <name>substrate</name>
    </ligand>
</feature>
<dbReference type="InterPro" id="IPR023210">
    <property type="entry name" value="NADP_OxRdtase_dom"/>
</dbReference>
<evidence type="ECO:0000256" key="3">
    <source>
        <dbReference type="ARBA" id="ARBA00023002"/>
    </source>
</evidence>
<dbReference type="FunFam" id="3.20.20.100:FF:000002">
    <property type="entry name" value="2,5-diketo-D-gluconic acid reductase A"/>
    <property type="match status" value="1"/>
</dbReference>
<evidence type="ECO:0000259" key="8">
    <source>
        <dbReference type="Pfam" id="PF00248"/>
    </source>
</evidence>
<evidence type="ECO:0000313" key="9">
    <source>
        <dbReference type="EMBL" id="SLN22293.1"/>
    </source>
</evidence>
<dbReference type="PANTHER" id="PTHR43827">
    <property type="entry name" value="2,5-DIKETO-D-GLUCONIC ACID REDUCTASE"/>
    <property type="match status" value="1"/>
</dbReference>
<evidence type="ECO:0000313" key="10">
    <source>
        <dbReference type="Proteomes" id="UP000193900"/>
    </source>
</evidence>
<comment type="catalytic activity">
    <reaction evidence="4">
        <text>hydroxyacetone + NADP(+) = methylglyoxal + NADPH + H(+)</text>
        <dbReference type="Rhea" id="RHEA:27986"/>
        <dbReference type="ChEBI" id="CHEBI:15378"/>
        <dbReference type="ChEBI" id="CHEBI:17158"/>
        <dbReference type="ChEBI" id="CHEBI:27957"/>
        <dbReference type="ChEBI" id="CHEBI:57783"/>
        <dbReference type="ChEBI" id="CHEBI:58349"/>
    </reaction>
</comment>
<evidence type="ECO:0000256" key="4">
    <source>
        <dbReference type="ARBA" id="ARBA00049445"/>
    </source>
</evidence>
<evidence type="ECO:0000256" key="6">
    <source>
        <dbReference type="PIRSR" id="PIRSR000097-2"/>
    </source>
</evidence>
<sequence>MLGTIPQIGYGTWKRTGDDCVACVATALELGYRHIDTAEGYGNEVEVGRGIALSGVPRGEIWVTTKVAPENLAPGAVRPHVEASLERLGLDRVDLLLVHWPAIGDRYEMSEYMRQFMAVRAAGLTRFIGVSNFTIRHVDLAMQILGEAPLVNQVELHPYLTNTPIVDHCRTKGLTLTAYSPLARGEVSDDPVLNGIGTEIGASGGQVALAWLMAKGYVVIPTSSKRANIAENLGAADITLTPEQIAAIDGLNRNERLVSGSFSPDWDTD</sequence>
<organism evidence="9 10">
    <name type="scientific">Roseisalinus antarcticus</name>
    <dbReference type="NCBI Taxonomy" id="254357"/>
    <lineage>
        <taxon>Bacteria</taxon>
        <taxon>Pseudomonadati</taxon>
        <taxon>Pseudomonadota</taxon>
        <taxon>Alphaproteobacteria</taxon>
        <taxon>Rhodobacterales</taxon>
        <taxon>Roseobacteraceae</taxon>
        <taxon>Roseisalinus</taxon>
    </lineage>
</organism>
<feature type="active site" description="Proton donor" evidence="5">
    <location>
        <position position="41"/>
    </location>
</feature>
<dbReference type="PROSITE" id="PS00062">
    <property type="entry name" value="ALDOKETO_REDUCTASE_2"/>
    <property type="match status" value="1"/>
</dbReference>
<dbReference type="EMBL" id="FWFZ01000002">
    <property type="protein sequence ID" value="SLN22293.1"/>
    <property type="molecule type" value="Genomic_DNA"/>
</dbReference>
<dbReference type="PANTHER" id="PTHR43827:SF3">
    <property type="entry name" value="NADP-DEPENDENT OXIDOREDUCTASE DOMAIN-CONTAINING PROTEIN"/>
    <property type="match status" value="1"/>
</dbReference>
<name>A0A1Y5RPE2_9RHOB</name>
<keyword evidence="3 9" id="KW-0560">Oxidoreductase</keyword>
<dbReference type="PRINTS" id="PR00069">
    <property type="entry name" value="ALDKETRDTASE"/>
</dbReference>
<protein>
    <submittedName>
        <fullName evidence="9">2,5-diketo-D-gluconic acid reductase B</fullName>
        <ecNumber evidence="9">1.1.1.346</ecNumber>
    </submittedName>
</protein>
<dbReference type="Pfam" id="PF00248">
    <property type="entry name" value="Aldo_ket_red"/>
    <property type="match status" value="1"/>
</dbReference>
<evidence type="ECO:0000256" key="2">
    <source>
        <dbReference type="ARBA" id="ARBA00022857"/>
    </source>
</evidence>
<dbReference type="GO" id="GO:1990002">
    <property type="term" value="F:methylglyoxal reductase (NADPH) (acetol producing) activity"/>
    <property type="evidence" value="ECO:0007669"/>
    <property type="project" value="TreeGrafter"/>
</dbReference>
<dbReference type="PIRSF" id="PIRSF000097">
    <property type="entry name" value="AKR"/>
    <property type="match status" value="1"/>
</dbReference>
<dbReference type="InterPro" id="IPR036812">
    <property type="entry name" value="NAD(P)_OxRdtase_dom_sf"/>
</dbReference>
<dbReference type="InterPro" id="IPR020471">
    <property type="entry name" value="AKR"/>
</dbReference>
<feature type="site" description="Lowers pKa of active site Tyr" evidence="7">
    <location>
        <position position="66"/>
    </location>
</feature>
<dbReference type="EC" id="1.1.1.346" evidence="9"/>
<proteinExistence type="inferred from homology"/>
<dbReference type="InterPro" id="IPR018170">
    <property type="entry name" value="Aldo/ket_reductase_CS"/>
</dbReference>
<dbReference type="SUPFAM" id="SSF51430">
    <property type="entry name" value="NAD(P)-linked oxidoreductase"/>
    <property type="match status" value="1"/>
</dbReference>
<evidence type="ECO:0000256" key="5">
    <source>
        <dbReference type="PIRSR" id="PIRSR000097-1"/>
    </source>
</evidence>
<keyword evidence="10" id="KW-1185">Reference proteome</keyword>
<reference evidence="9 10" key="1">
    <citation type="submission" date="2017-03" db="EMBL/GenBank/DDBJ databases">
        <authorList>
            <person name="Afonso C.L."/>
            <person name="Miller P.J."/>
            <person name="Scott M.A."/>
            <person name="Spackman E."/>
            <person name="Goraichik I."/>
            <person name="Dimitrov K.M."/>
            <person name="Suarez D.L."/>
            <person name="Swayne D.E."/>
        </authorList>
    </citation>
    <scope>NUCLEOTIDE SEQUENCE [LARGE SCALE GENOMIC DNA]</scope>
    <source>
        <strain evidence="9 10">CECT 7023</strain>
    </source>
</reference>
<accession>A0A1Y5RPE2</accession>
<dbReference type="AlphaFoldDB" id="A0A1Y5RPE2"/>
<feature type="domain" description="NADP-dependent oxidoreductase" evidence="8">
    <location>
        <begin position="8"/>
        <end position="252"/>
    </location>
</feature>
<comment type="similarity">
    <text evidence="1">Belongs to the aldo/keto reductase family.</text>
</comment>
<evidence type="ECO:0000256" key="7">
    <source>
        <dbReference type="PIRSR" id="PIRSR000097-3"/>
    </source>
</evidence>
<dbReference type="Gene3D" id="3.20.20.100">
    <property type="entry name" value="NADP-dependent oxidoreductase domain"/>
    <property type="match status" value="1"/>
</dbReference>
<keyword evidence="2" id="KW-0521">NADP</keyword>
<gene>
    <name evidence="9" type="primary">dkgB</name>
    <name evidence="9" type="ORF">ROA7023_00630</name>
</gene>
<evidence type="ECO:0000256" key="1">
    <source>
        <dbReference type="ARBA" id="ARBA00007905"/>
    </source>
</evidence>
<dbReference type="PROSITE" id="PS00798">
    <property type="entry name" value="ALDOKETO_REDUCTASE_1"/>
    <property type="match status" value="1"/>
</dbReference>
<dbReference type="RefSeq" id="WP_200812449.1">
    <property type="nucleotide sequence ID" value="NZ_FWFZ01000002.1"/>
</dbReference>
<dbReference type="Proteomes" id="UP000193900">
    <property type="component" value="Unassembled WGS sequence"/>
</dbReference>